<evidence type="ECO:0000256" key="3">
    <source>
        <dbReference type="ARBA" id="ARBA00022989"/>
    </source>
</evidence>
<dbReference type="EMBL" id="MU853419">
    <property type="protein sequence ID" value="KAK4132166.1"/>
    <property type="molecule type" value="Genomic_DNA"/>
</dbReference>
<dbReference type="Proteomes" id="UP001304895">
    <property type="component" value="Unassembled WGS sequence"/>
</dbReference>
<reference evidence="7" key="1">
    <citation type="journal article" date="2023" name="Mol. Phylogenet. Evol.">
        <title>Genome-scale phylogeny and comparative genomics of the fungal order Sordariales.</title>
        <authorList>
            <person name="Hensen N."/>
            <person name="Bonometti L."/>
            <person name="Westerberg I."/>
            <person name="Brannstrom I.O."/>
            <person name="Guillou S."/>
            <person name="Cros-Aarteil S."/>
            <person name="Calhoun S."/>
            <person name="Haridas S."/>
            <person name="Kuo A."/>
            <person name="Mondo S."/>
            <person name="Pangilinan J."/>
            <person name="Riley R."/>
            <person name="LaButti K."/>
            <person name="Andreopoulos B."/>
            <person name="Lipzen A."/>
            <person name="Chen C."/>
            <person name="Yan M."/>
            <person name="Daum C."/>
            <person name="Ng V."/>
            <person name="Clum A."/>
            <person name="Steindorff A."/>
            <person name="Ohm R.A."/>
            <person name="Martin F."/>
            <person name="Silar P."/>
            <person name="Natvig D.O."/>
            <person name="Lalanne C."/>
            <person name="Gautier V."/>
            <person name="Ament-Velasquez S.L."/>
            <person name="Kruys A."/>
            <person name="Hutchinson M.I."/>
            <person name="Powell A.J."/>
            <person name="Barry K."/>
            <person name="Miller A.N."/>
            <person name="Grigoriev I.V."/>
            <person name="Debuchy R."/>
            <person name="Gladieux P."/>
            <person name="Hiltunen Thoren M."/>
            <person name="Johannesson H."/>
        </authorList>
    </citation>
    <scope>NUCLEOTIDE SEQUENCE</scope>
    <source>
        <strain evidence="7">CBS 123565</strain>
    </source>
</reference>
<sequence length="468" mass="51373">MLNMATAVEDHQPQAAPRRAFPTSHPARERLGYKSDPESALPELPPSPPTEHQHGANAAPPVDAEPRLAVLERIPTYLQPNLPWRDRLLHFTFAWYTVTMSTSGISLILATTPHRFRGLDEIGLAVFCFDLLSFLGITAAILLRFALYRHTFRRAFTRPAEALFISTFFLSVAAILSNMDQYARLFLSAAQRARMAEGFLRVAFWCYLGASFAFSVGQYHLLFTVKKERRLMVSAMTPAWILPIFPVMLAGTLAGVCARGLAAEQALAVLCAGLAAQGLGFLVSVFFYSTYLSRLMAFGLPAQRPGMFIAVGPPSFTCAALVAMAAEVPRVLDELAGDSSAVRVGVLAALGEVDVPTLAMGFRLLALSAAVFLWGLSFWFFASATLAVVAGMPDRKFHLSWWSFVFPNVGFTLASMRMGDALGSGGILWLSTVMTALLFLAWAFIVFRCLRAVYRREIVWPGHDEDSD</sequence>
<dbReference type="GO" id="GO:0016020">
    <property type="term" value="C:membrane"/>
    <property type="evidence" value="ECO:0007669"/>
    <property type="project" value="UniProtKB-SubCell"/>
</dbReference>
<organism evidence="7 8">
    <name type="scientific">Trichocladium antarcticum</name>
    <dbReference type="NCBI Taxonomy" id="1450529"/>
    <lineage>
        <taxon>Eukaryota</taxon>
        <taxon>Fungi</taxon>
        <taxon>Dikarya</taxon>
        <taxon>Ascomycota</taxon>
        <taxon>Pezizomycotina</taxon>
        <taxon>Sordariomycetes</taxon>
        <taxon>Sordariomycetidae</taxon>
        <taxon>Sordariales</taxon>
        <taxon>Chaetomiaceae</taxon>
        <taxon>Trichocladium</taxon>
    </lineage>
</organism>
<accession>A0AAN6UIA5</accession>
<evidence type="ECO:0000313" key="8">
    <source>
        <dbReference type="Proteomes" id="UP001304895"/>
    </source>
</evidence>
<evidence type="ECO:0000256" key="4">
    <source>
        <dbReference type="ARBA" id="ARBA00023136"/>
    </source>
</evidence>
<dbReference type="InterPro" id="IPR030185">
    <property type="entry name" value="Mae1"/>
</dbReference>
<keyword evidence="4 6" id="KW-0472">Membrane</keyword>
<feature type="transmembrane region" description="Helical" evidence="6">
    <location>
        <begin position="364"/>
        <end position="390"/>
    </location>
</feature>
<evidence type="ECO:0000256" key="1">
    <source>
        <dbReference type="ARBA" id="ARBA00004141"/>
    </source>
</evidence>
<evidence type="ECO:0000313" key="7">
    <source>
        <dbReference type="EMBL" id="KAK4132166.1"/>
    </source>
</evidence>
<keyword evidence="2 6" id="KW-0812">Transmembrane</keyword>
<evidence type="ECO:0000256" key="5">
    <source>
        <dbReference type="SAM" id="MobiDB-lite"/>
    </source>
</evidence>
<feature type="transmembrane region" description="Helical" evidence="6">
    <location>
        <begin position="88"/>
        <end position="110"/>
    </location>
</feature>
<feature type="transmembrane region" description="Helical" evidence="6">
    <location>
        <begin position="159"/>
        <end position="179"/>
    </location>
</feature>
<comment type="subcellular location">
    <subcellularLocation>
        <location evidence="1">Membrane</location>
        <topology evidence="1">Multi-pass membrane protein</topology>
    </subcellularLocation>
</comment>
<feature type="transmembrane region" description="Helical" evidence="6">
    <location>
        <begin position="267"/>
        <end position="288"/>
    </location>
</feature>
<evidence type="ECO:0000256" key="2">
    <source>
        <dbReference type="ARBA" id="ARBA00022692"/>
    </source>
</evidence>
<dbReference type="Gene3D" id="1.50.10.150">
    <property type="entry name" value="Voltage-dependent anion channel"/>
    <property type="match status" value="1"/>
</dbReference>
<evidence type="ECO:0000256" key="6">
    <source>
        <dbReference type="SAM" id="Phobius"/>
    </source>
</evidence>
<keyword evidence="8" id="KW-1185">Reference proteome</keyword>
<feature type="region of interest" description="Disordered" evidence="5">
    <location>
        <begin position="1"/>
        <end position="61"/>
    </location>
</feature>
<feature type="transmembrane region" description="Helical" evidence="6">
    <location>
        <begin position="199"/>
        <end position="219"/>
    </location>
</feature>
<dbReference type="PANTHER" id="PTHR31162:SF0">
    <property type="entry name" value="MALIC ACID TRANSPORT PROTEIN"/>
    <property type="match status" value="1"/>
</dbReference>
<dbReference type="InterPro" id="IPR004695">
    <property type="entry name" value="SLAC1/Mae1/Ssu1/TehA"/>
</dbReference>
<evidence type="ECO:0008006" key="9">
    <source>
        <dbReference type="Google" id="ProtNLM"/>
    </source>
</evidence>
<feature type="transmembrane region" description="Helical" evidence="6">
    <location>
        <begin position="122"/>
        <end position="147"/>
    </location>
</feature>
<feature type="compositionally biased region" description="Basic and acidic residues" evidence="5">
    <location>
        <begin position="26"/>
        <end position="37"/>
    </location>
</feature>
<dbReference type="AlphaFoldDB" id="A0AAN6UIA5"/>
<keyword evidence="3 6" id="KW-1133">Transmembrane helix</keyword>
<name>A0AAN6UIA5_9PEZI</name>
<dbReference type="InterPro" id="IPR038665">
    <property type="entry name" value="Voltage-dep_anion_channel_sf"/>
</dbReference>
<comment type="caution">
    <text evidence="7">The sequence shown here is derived from an EMBL/GenBank/DDBJ whole genome shotgun (WGS) entry which is preliminary data.</text>
</comment>
<feature type="transmembrane region" description="Helical" evidence="6">
    <location>
        <begin position="308"/>
        <end position="326"/>
    </location>
</feature>
<reference evidence="7" key="2">
    <citation type="submission" date="2023-05" db="EMBL/GenBank/DDBJ databases">
        <authorList>
            <consortium name="Lawrence Berkeley National Laboratory"/>
            <person name="Steindorff A."/>
            <person name="Hensen N."/>
            <person name="Bonometti L."/>
            <person name="Westerberg I."/>
            <person name="Brannstrom I.O."/>
            <person name="Guillou S."/>
            <person name="Cros-Aarteil S."/>
            <person name="Calhoun S."/>
            <person name="Haridas S."/>
            <person name="Kuo A."/>
            <person name="Mondo S."/>
            <person name="Pangilinan J."/>
            <person name="Riley R."/>
            <person name="Labutti K."/>
            <person name="Andreopoulos B."/>
            <person name="Lipzen A."/>
            <person name="Chen C."/>
            <person name="Yanf M."/>
            <person name="Daum C."/>
            <person name="Ng V."/>
            <person name="Clum A."/>
            <person name="Ohm R."/>
            <person name="Martin F."/>
            <person name="Silar P."/>
            <person name="Natvig D."/>
            <person name="Lalanne C."/>
            <person name="Gautier V."/>
            <person name="Ament-Velasquez S.L."/>
            <person name="Kruys A."/>
            <person name="Hutchinson M.I."/>
            <person name="Powell A.J."/>
            <person name="Barry K."/>
            <person name="Miller A.N."/>
            <person name="Grigoriev I.V."/>
            <person name="Debuchy R."/>
            <person name="Gladieux P."/>
            <person name="Thoren M.H."/>
            <person name="Johannesson H."/>
        </authorList>
    </citation>
    <scope>NUCLEOTIDE SEQUENCE</scope>
    <source>
        <strain evidence="7">CBS 123565</strain>
    </source>
</reference>
<protein>
    <recommendedName>
        <fullName evidence="9">Malic acid transport protein</fullName>
    </recommendedName>
</protein>
<dbReference type="GO" id="GO:0015140">
    <property type="term" value="F:malate transmembrane transporter activity"/>
    <property type="evidence" value="ECO:0007669"/>
    <property type="project" value="InterPro"/>
</dbReference>
<dbReference type="PANTHER" id="PTHR31162">
    <property type="entry name" value="MALIC ACID TRANSPORT PROTEIN-RELATED"/>
    <property type="match status" value="1"/>
</dbReference>
<feature type="transmembrane region" description="Helical" evidence="6">
    <location>
        <begin position="427"/>
        <end position="447"/>
    </location>
</feature>
<gene>
    <name evidence="7" type="ORF">BT67DRAFT_92166</name>
</gene>
<dbReference type="Pfam" id="PF03595">
    <property type="entry name" value="SLAC1"/>
    <property type="match status" value="1"/>
</dbReference>
<feature type="transmembrane region" description="Helical" evidence="6">
    <location>
        <begin position="240"/>
        <end position="261"/>
    </location>
</feature>
<proteinExistence type="predicted"/>
<dbReference type="CDD" id="cd09317">
    <property type="entry name" value="TDT_Mae1_like"/>
    <property type="match status" value="1"/>
</dbReference>